<reference evidence="1" key="1">
    <citation type="submission" date="2019-02" db="EMBL/GenBank/DDBJ databases">
        <authorList>
            <person name="Gruber-Vodicka R. H."/>
            <person name="Seah K. B. B."/>
        </authorList>
    </citation>
    <scope>NUCLEOTIDE SEQUENCE</scope>
    <source>
        <strain evidence="1">BECK_BZ131</strain>
    </source>
</reference>
<gene>
    <name evidence="1" type="ORF">BECKFW1821C_GA0114237_10065</name>
</gene>
<sequence length="107" mass="11863">MEELRWYLEEYIRFPGAGDRVRAQKLEQNLTEWGQILFDTVFTGHEGGRIGGSLMANARDAENSSDPVMLTIASAGKAVDSARAALREQPGRWFSYGPDAETIDLAD</sequence>
<name>A0A450TCG3_9GAMM</name>
<evidence type="ECO:0000313" key="1">
    <source>
        <dbReference type="EMBL" id="VFJ64502.1"/>
    </source>
</evidence>
<accession>A0A450TCG3</accession>
<organism evidence="1">
    <name type="scientific">Candidatus Kentrum sp. FW</name>
    <dbReference type="NCBI Taxonomy" id="2126338"/>
    <lineage>
        <taxon>Bacteria</taxon>
        <taxon>Pseudomonadati</taxon>
        <taxon>Pseudomonadota</taxon>
        <taxon>Gammaproteobacteria</taxon>
        <taxon>Candidatus Kentrum</taxon>
    </lineage>
</organism>
<protein>
    <submittedName>
        <fullName evidence="1">Uncharacterized protein</fullName>
    </submittedName>
</protein>
<dbReference type="EMBL" id="CAADFE010000006">
    <property type="protein sequence ID" value="VFJ64502.1"/>
    <property type="molecule type" value="Genomic_DNA"/>
</dbReference>
<dbReference type="AlphaFoldDB" id="A0A450TCG3"/>
<proteinExistence type="predicted"/>